<dbReference type="EMBL" id="JACHVA010000118">
    <property type="protein sequence ID" value="MBC2603124.1"/>
    <property type="molecule type" value="Genomic_DNA"/>
</dbReference>
<feature type="transmembrane region" description="Helical" evidence="1">
    <location>
        <begin position="79"/>
        <end position="104"/>
    </location>
</feature>
<feature type="transmembrane region" description="Helical" evidence="1">
    <location>
        <begin position="54"/>
        <end position="72"/>
    </location>
</feature>
<feature type="transmembrane region" description="Helical" evidence="1">
    <location>
        <begin position="110"/>
        <end position="131"/>
    </location>
</feature>
<keyword evidence="1" id="KW-0812">Transmembrane</keyword>
<keyword evidence="3" id="KW-1185">Reference proteome</keyword>
<name>A0A7X1E5G6_9BACT</name>
<comment type="caution">
    <text evidence="2">The sequence shown here is derived from an EMBL/GenBank/DDBJ whole genome shotgun (WGS) entry which is preliminary data.</text>
</comment>
<proteinExistence type="predicted"/>
<organism evidence="2 3">
    <name type="scientific">Puniceicoccus vermicola</name>
    <dbReference type="NCBI Taxonomy" id="388746"/>
    <lineage>
        <taxon>Bacteria</taxon>
        <taxon>Pseudomonadati</taxon>
        <taxon>Verrucomicrobiota</taxon>
        <taxon>Opitutia</taxon>
        <taxon>Puniceicoccales</taxon>
        <taxon>Puniceicoccaceae</taxon>
        <taxon>Puniceicoccus</taxon>
    </lineage>
</organism>
<keyword evidence="1" id="KW-0472">Membrane</keyword>
<feature type="transmembrane region" description="Helical" evidence="1">
    <location>
        <begin position="12"/>
        <end position="34"/>
    </location>
</feature>
<keyword evidence="1" id="KW-1133">Transmembrane helix</keyword>
<evidence type="ECO:0000256" key="1">
    <source>
        <dbReference type="SAM" id="Phobius"/>
    </source>
</evidence>
<reference evidence="2 3" key="1">
    <citation type="submission" date="2020-07" db="EMBL/GenBank/DDBJ databases">
        <authorList>
            <person name="Feng X."/>
        </authorList>
    </citation>
    <scope>NUCLEOTIDE SEQUENCE [LARGE SCALE GENOMIC DNA]</scope>
    <source>
        <strain evidence="2 3">JCM14086</strain>
    </source>
</reference>
<sequence>MLETAAKHYSAGIWIVSYVFQLLAAIILLQTLYFKFTGAPESVYIFTKLDAEPWGRYLSGTMELFAGIMILIPRTVIYGAILSLGVISGALVAHLTVLGIVLTIDGQSDHGSLFALAVTVFVSSLVVIFLHRKEIPILGKKFR</sequence>
<dbReference type="Proteomes" id="UP000525652">
    <property type="component" value="Unassembled WGS sequence"/>
</dbReference>
<dbReference type="AlphaFoldDB" id="A0A7X1E5G6"/>
<gene>
    <name evidence="2" type="ORF">H5P30_15175</name>
</gene>
<protein>
    <submittedName>
        <fullName evidence="2">DoxX family protein</fullName>
    </submittedName>
</protein>
<accession>A0A7X1E5G6</accession>
<evidence type="ECO:0000313" key="3">
    <source>
        <dbReference type="Proteomes" id="UP000525652"/>
    </source>
</evidence>
<evidence type="ECO:0000313" key="2">
    <source>
        <dbReference type="EMBL" id="MBC2603124.1"/>
    </source>
</evidence>